<dbReference type="Pfam" id="PF01863">
    <property type="entry name" value="YgjP-like"/>
    <property type="match status" value="1"/>
</dbReference>
<organism evidence="2 3">
    <name type="scientific">Peloplasma aerotolerans</name>
    <dbReference type="NCBI Taxonomy" id="3044389"/>
    <lineage>
        <taxon>Bacteria</taxon>
        <taxon>Bacillati</taxon>
        <taxon>Mycoplasmatota</taxon>
        <taxon>Mollicutes</taxon>
        <taxon>Acholeplasmatales</taxon>
        <taxon>Acholeplasmataceae</taxon>
        <taxon>Peloplasma</taxon>
    </lineage>
</organism>
<dbReference type="EC" id="3.4.-.-" evidence="2"/>
<keyword evidence="2" id="KW-0378">Hydrolase</keyword>
<dbReference type="Proteomes" id="UP001431532">
    <property type="component" value="Unassembled WGS sequence"/>
</dbReference>
<dbReference type="InterPro" id="IPR053136">
    <property type="entry name" value="UTP_pyrophosphatase-like"/>
</dbReference>
<keyword evidence="3" id="KW-1185">Reference proteome</keyword>
<dbReference type="GO" id="GO:0008237">
    <property type="term" value="F:metallopeptidase activity"/>
    <property type="evidence" value="ECO:0007669"/>
    <property type="project" value="UniProtKB-KW"/>
</dbReference>
<dbReference type="Gene3D" id="3.30.2010.10">
    <property type="entry name" value="Metalloproteases ('zincins'), catalytic domain"/>
    <property type="match status" value="1"/>
</dbReference>
<dbReference type="AlphaFoldDB" id="A0AAW6U2J7"/>
<evidence type="ECO:0000313" key="3">
    <source>
        <dbReference type="Proteomes" id="UP001431532"/>
    </source>
</evidence>
<dbReference type="CDD" id="cd07344">
    <property type="entry name" value="M48_yhfN_like"/>
    <property type="match status" value="1"/>
</dbReference>
<dbReference type="EMBL" id="JASCXW010000002">
    <property type="protein sequence ID" value="MDI6452122.1"/>
    <property type="molecule type" value="Genomic_DNA"/>
</dbReference>
<proteinExistence type="predicted"/>
<dbReference type="PANTHER" id="PTHR30399">
    <property type="entry name" value="UNCHARACTERIZED PROTEIN YGJP"/>
    <property type="match status" value="1"/>
</dbReference>
<comment type="caution">
    <text evidence="2">The sequence shown here is derived from an EMBL/GenBank/DDBJ whole genome shotgun (WGS) entry which is preliminary data.</text>
</comment>
<feature type="domain" description="YgjP-like metallopeptidase" evidence="1">
    <location>
        <begin position="23"/>
        <end position="235"/>
    </location>
</feature>
<dbReference type="InterPro" id="IPR002725">
    <property type="entry name" value="YgjP-like_metallopeptidase"/>
</dbReference>
<gene>
    <name evidence="2" type="ORF">QJ521_00975</name>
</gene>
<dbReference type="PANTHER" id="PTHR30399:SF1">
    <property type="entry name" value="UTP PYROPHOSPHATASE"/>
    <property type="match status" value="1"/>
</dbReference>
<name>A0AAW6U2J7_9MOLU</name>
<keyword evidence="2" id="KW-0482">Metalloprotease</keyword>
<evidence type="ECO:0000313" key="2">
    <source>
        <dbReference type="EMBL" id="MDI6452122.1"/>
    </source>
</evidence>
<reference evidence="2" key="1">
    <citation type="submission" date="2023-05" db="EMBL/GenBank/DDBJ databases">
        <title>Mariniplasma microaerophilum sp. nov., a novel anaerobic mollicute isolated from terrestrial mud volcano, Taman Peninsula, Russia.</title>
        <authorList>
            <person name="Khomyakova M.A."/>
            <person name="Merkel A.Y."/>
            <person name="Slobodkin A.I."/>
        </authorList>
    </citation>
    <scope>NUCLEOTIDE SEQUENCE</scope>
    <source>
        <strain evidence="2">M4Ah</strain>
    </source>
</reference>
<protein>
    <submittedName>
        <fullName evidence="2">SprT family zinc-dependent metalloprotease</fullName>
        <ecNumber evidence="2">3.4.-.-</ecNumber>
    </submittedName>
</protein>
<accession>A0AAW6U2J7</accession>
<evidence type="ECO:0000259" key="1">
    <source>
        <dbReference type="Pfam" id="PF01863"/>
    </source>
</evidence>
<dbReference type="RefSeq" id="WP_282838534.1">
    <property type="nucleotide sequence ID" value="NZ_JASCXW010000002.1"/>
</dbReference>
<keyword evidence="2" id="KW-0645">Protease</keyword>
<sequence>MEKHKVMYSKKEIWFDLEYKNIKNLNLSIKPDQSIHISVPLNTPIDRIESFVKSKASWILKKLKGFDLTKPIHNGEKDYVSGETFKYLGRQYRLKIEETTSKEYVTMKPGYITINVKKKDNKKRKENLLNEWFRTRAHIVFQEVMDEIYPLVENVVKPKPSLEIKVMTKRWGSCLKSKNTVLLNYELIKAPKHCISYVVAHEIIHFVHRNHDSKFYNLLTVLMPDWKDRKAILDEEVVMFV</sequence>